<dbReference type="Gene3D" id="3.30.870.10">
    <property type="entry name" value="Endonuclease Chain A"/>
    <property type="match status" value="2"/>
</dbReference>
<evidence type="ECO:0000256" key="12">
    <source>
        <dbReference type="NCBIfam" id="TIGR04265"/>
    </source>
</evidence>
<dbReference type="EMBL" id="LM995447">
    <property type="protein sequence ID" value="CDZ23187.1"/>
    <property type="molecule type" value="Genomic_DNA"/>
</dbReference>
<dbReference type="Pfam" id="PF13091">
    <property type="entry name" value="PLDc_2"/>
    <property type="match status" value="2"/>
</dbReference>
<dbReference type="SMART" id="SM00155">
    <property type="entry name" value="PLDc"/>
    <property type="match status" value="2"/>
</dbReference>
<evidence type="ECO:0000256" key="6">
    <source>
        <dbReference type="ARBA" id="ARBA00022737"/>
    </source>
</evidence>
<dbReference type="Proteomes" id="UP000032431">
    <property type="component" value="Chromosome I"/>
</dbReference>
<reference evidence="16" key="1">
    <citation type="submission" date="2014-07" db="EMBL/GenBank/DDBJ databases">
        <authorList>
            <person name="Wibberg D."/>
        </authorList>
    </citation>
    <scope>NUCLEOTIDE SEQUENCE [LARGE SCALE GENOMIC DNA]</scope>
    <source>
        <strain evidence="16">DG5</strain>
    </source>
</reference>
<feature type="transmembrane region" description="Helical" evidence="13">
    <location>
        <begin position="63"/>
        <end position="85"/>
    </location>
</feature>
<dbReference type="EC" id="2.7.8.-" evidence="12"/>
<dbReference type="InterPro" id="IPR027379">
    <property type="entry name" value="CLS_N"/>
</dbReference>
<gene>
    <name evidence="15" type="primary">cls</name>
    <name evidence="15" type="ORF">CCDG5_0036</name>
</gene>
<evidence type="ECO:0000256" key="8">
    <source>
        <dbReference type="ARBA" id="ARBA00023098"/>
    </source>
</evidence>
<dbReference type="HOGENOM" id="CLU_038053_1_2_9"/>
<dbReference type="PROSITE" id="PS50035">
    <property type="entry name" value="PLD"/>
    <property type="match status" value="2"/>
</dbReference>
<keyword evidence="16" id="KW-1185">Reference proteome</keyword>
<evidence type="ECO:0000313" key="16">
    <source>
        <dbReference type="Proteomes" id="UP000032431"/>
    </source>
</evidence>
<dbReference type="InterPro" id="IPR001736">
    <property type="entry name" value="PLipase_D/transphosphatidylase"/>
</dbReference>
<protein>
    <recommendedName>
        <fullName evidence="12">Cardiolipin synthase</fullName>
        <ecNumber evidence="12">2.7.8.-</ecNumber>
    </recommendedName>
</protein>
<keyword evidence="7 13" id="KW-1133">Transmembrane helix</keyword>
<evidence type="ECO:0000256" key="3">
    <source>
        <dbReference type="ARBA" id="ARBA00022516"/>
    </source>
</evidence>
<dbReference type="GO" id="GO:0005886">
    <property type="term" value="C:plasma membrane"/>
    <property type="evidence" value="ECO:0007669"/>
    <property type="project" value="UniProtKB-SubCell"/>
</dbReference>
<keyword evidence="8" id="KW-0443">Lipid metabolism</keyword>
<dbReference type="PANTHER" id="PTHR21248:SF22">
    <property type="entry name" value="PHOSPHOLIPASE D"/>
    <property type="match status" value="1"/>
</dbReference>
<evidence type="ECO:0000256" key="1">
    <source>
        <dbReference type="ARBA" id="ARBA00004651"/>
    </source>
</evidence>
<feature type="domain" description="PLD phosphodiesterase" evidence="14">
    <location>
        <begin position="413"/>
        <end position="440"/>
    </location>
</feature>
<dbReference type="InterPro" id="IPR025202">
    <property type="entry name" value="PLD-like_dom"/>
</dbReference>
<evidence type="ECO:0000259" key="14">
    <source>
        <dbReference type="PROSITE" id="PS50035"/>
    </source>
</evidence>
<evidence type="ECO:0000256" key="7">
    <source>
        <dbReference type="ARBA" id="ARBA00022989"/>
    </source>
</evidence>
<comment type="subcellular location">
    <subcellularLocation>
        <location evidence="1">Cell membrane</location>
        <topology evidence="1">Multi-pass membrane protein</topology>
    </subcellularLocation>
</comment>
<keyword evidence="10" id="KW-0594">Phospholipid biosynthesis</keyword>
<dbReference type="GO" id="GO:0032049">
    <property type="term" value="P:cardiolipin biosynthetic process"/>
    <property type="evidence" value="ECO:0007669"/>
    <property type="project" value="UniProtKB-UniRule"/>
</dbReference>
<keyword evidence="6" id="KW-0677">Repeat</keyword>
<dbReference type="SUPFAM" id="SSF56024">
    <property type="entry name" value="Phospholipase D/nuclease"/>
    <property type="match status" value="2"/>
</dbReference>
<evidence type="ECO:0000256" key="2">
    <source>
        <dbReference type="ARBA" id="ARBA00022475"/>
    </source>
</evidence>
<organism evidence="15 16">
    <name type="scientific">[Clostridium] cellulosi</name>
    <dbReference type="NCBI Taxonomy" id="29343"/>
    <lineage>
        <taxon>Bacteria</taxon>
        <taxon>Bacillati</taxon>
        <taxon>Bacillota</taxon>
        <taxon>Clostridia</taxon>
        <taxon>Eubacteriales</taxon>
        <taxon>Oscillospiraceae</taxon>
        <taxon>Oscillospiraceae incertae sedis</taxon>
    </lineage>
</organism>
<dbReference type="Pfam" id="PF13396">
    <property type="entry name" value="PLDc_N"/>
    <property type="match status" value="1"/>
</dbReference>
<feature type="domain" description="PLD phosphodiesterase" evidence="14">
    <location>
        <begin position="238"/>
        <end position="265"/>
    </location>
</feature>
<evidence type="ECO:0000256" key="10">
    <source>
        <dbReference type="ARBA" id="ARBA00023209"/>
    </source>
</evidence>
<evidence type="ECO:0000256" key="11">
    <source>
        <dbReference type="ARBA" id="ARBA00023264"/>
    </source>
</evidence>
<keyword evidence="4 15" id="KW-0808">Transferase</keyword>
<dbReference type="CDD" id="cd09154">
    <property type="entry name" value="PLDc_SMU_988_like_1"/>
    <property type="match status" value="1"/>
</dbReference>
<evidence type="ECO:0000256" key="9">
    <source>
        <dbReference type="ARBA" id="ARBA00023136"/>
    </source>
</evidence>
<dbReference type="KEGG" id="ccel:CCDG5_0036"/>
<evidence type="ECO:0000256" key="13">
    <source>
        <dbReference type="SAM" id="Phobius"/>
    </source>
</evidence>
<dbReference type="GO" id="GO:0008808">
    <property type="term" value="F:cardiolipin synthase activity"/>
    <property type="evidence" value="ECO:0007669"/>
    <property type="project" value="UniProtKB-UniRule"/>
</dbReference>
<dbReference type="InterPro" id="IPR022924">
    <property type="entry name" value="Cardiolipin_synthase"/>
</dbReference>
<dbReference type="CDD" id="cd09160">
    <property type="entry name" value="PLDc_SMU_988_like_2"/>
    <property type="match status" value="1"/>
</dbReference>
<name>A0A078KKY1_9FIRM</name>
<feature type="transmembrane region" description="Helical" evidence="13">
    <location>
        <begin position="33"/>
        <end position="51"/>
    </location>
</feature>
<feature type="transmembrane region" description="Helical" evidence="13">
    <location>
        <begin position="7"/>
        <end position="27"/>
    </location>
</feature>
<keyword evidence="11" id="KW-1208">Phospholipid metabolism</keyword>
<dbReference type="NCBIfam" id="TIGR04265">
    <property type="entry name" value="bac_cardiolipin"/>
    <property type="match status" value="1"/>
</dbReference>
<evidence type="ECO:0000256" key="5">
    <source>
        <dbReference type="ARBA" id="ARBA00022692"/>
    </source>
</evidence>
<accession>A0A078KKY1</accession>
<dbReference type="PANTHER" id="PTHR21248">
    <property type="entry name" value="CARDIOLIPIN SYNTHASE"/>
    <property type="match status" value="1"/>
</dbReference>
<dbReference type="OrthoDB" id="9762009at2"/>
<sequence length="500" mass="57244">MKIKRSFLIGGILALELALLLLAIWGLNQRAAYLYGAMEIISLIVVVLLIYSRDNPSYKISWAIVILVFPLFGVFIYLIAGTHYLSPGLRRMIKRAKSFGLKLRRQDPEVMQALSNEGGGYVKQARFLLTMSDKPVYKGTKAEILLPGEKMHAKMVEELKRARKFIFMEFFIIAKSEMLDDITEILKQKAREGVEVRLIYDDAGSMDGMPRGFKKMCKEYGIKTAAFNPFVPVLNKFLEYRDHRKIVVIDGDVGFTGGINIADEYINRIELHGHWYDGGICLYGSAVRNFTIMFLEMWLMITGDDLGYEKYLVSTPREDDGYVQPFNDSPFSGNVSEGAYMNIISGANRYVYIATPYLVIDHEMTITLCNMARAGVDVRIVTPHIPDKWYVYAATRGYYQQLMDCGVNIYEYAPGFIHAKMILSDDDVGIIGSVNMDYRSFYLQFEDAVWLCKNNALKQMKKEFERIFEVSIKIDPEEWKKRGVIAKLCEVLMRLFAPLM</sequence>
<dbReference type="PATRIC" id="fig|29343.3.peg.41"/>
<proteinExistence type="predicted"/>
<evidence type="ECO:0000313" key="15">
    <source>
        <dbReference type="EMBL" id="CDZ23187.1"/>
    </source>
</evidence>
<keyword evidence="9 13" id="KW-0472">Membrane</keyword>
<evidence type="ECO:0000256" key="4">
    <source>
        <dbReference type="ARBA" id="ARBA00022679"/>
    </source>
</evidence>
<keyword evidence="3" id="KW-0444">Lipid biosynthesis</keyword>
<keyword evidence="5 13" id="KW-0812">Transmembrane</keyword>
<keyword evidence="2" id="KW-1003">Cell membrane</keyword>
<dbReference type="STRING" id="29343.CCDG5_0036"/>
<dbReference type="AlphaFoldDB" id="A0A078KKY1"/>